<dbReference type="InterPro" id="IPR046342">
    <property type="entry name" value="CBS_dom_sf"/>
</dbReference>
<dbReference type="Proteomes" id="UP000192756">
    <property type="component" value="Unassembled WGS sequence"/>
</dbReference>
<gene>
    <name evidence="1" type="ORF">SAMN04488524_3522</name>
</gene>
<protein>
    <recommendedName>
        <fullName evidence="3">CBS domain-containing protein</fullName>
    </recommendedName>
</protein>
<dbReference type="EMBL" id="FWXT01000003">
    <property type="protein sequence ID" value="SMC94259.1"/>
    <property type="molecule type" value="Genomic_DNA"/>
</dbReference>
<evidence type="ECO:0008006" key="3">
    <source>
        <dbReference type="Google" id="ProtNLM"/>
    </source>
</evidence>
<evidence type="ECO:0000313" key="1">
    <source>
        <dbReference type="EMBL" id="SMC94259.1"/>
    </source>
</evidence>
<dbReference type="STRING" id="151894.SAMN04488524_3522"/>
<proteinExistence type="predicted"/>
<dbReference type="Gene3D" id="3.10.580.10">
    <property type="entry name" value="CBS-domain"/>
    <property type="match status" value="1"/>
</dbReference>
<evidence type="ECO:0000313" key="2">
    <source>
        <dbReference type="Proteomes" id="UP000192756"/>
    </source>
</evidence>
<keyword evidence="2" id="KW-1185">Reference proteome</keyword>
<name>A0A1W2D9U6_9SPHI</name>
<organism evidence="1 2">
    <name type="scientific">Pedobacter africanus</name>
    <dbReference type="NCBI Taxonomy" id="151894"/>
    <lineage>
        <taxon>Bacteria</taxon>
        <taxon>Pseudomonadati</taxon>
        <taxon>Bacteroidota</taxon>
        <taxon>Sphingobacteriia</taxon>
        <taxon>Sphingobacteriales</taxon>
        <taxon>Sphingobacteriaceae</taxon>
        <taxon>Pedobacter</taxon>
    </lineage>
</organism>
<reference evidence="2" key="1">
    <citation type="submission" date="2017-04" db="EMBL/GenBank/DDBJ databases">
        <authorList>
            <person name="Varghese N."/>
            <person name="Submissions S."/>
        </authorList>
    </citation>
    <scope>NUCLEOTIDE SEQUENCE [LARGE SCALE GENOMIC DNA]</scope>
    <source>
        <strain evidence="2">DSM 12126</strain>
    </source>
</reference>
<dbReference type="AlphaFoldDB" id="A0A1W2D9U6"/>
<sequence length="108" mass="12682">MSDCQNNYSLDNTNNTVEVLNIRKPVLLDQDQLVCEAINLMTAHHCKSLPLQRAEQYIGTIRLKELIRFIETGNPALAYHKLNYSLYSAFYIIRKNKHQYKSFIYRSL</sequence>
<dbReference type="SUPFAM" id="SSF54631">
    <property type="entry name" value="CBS-domain pair"/>
    <property type="match status" value="1"/>
</dbReference>
<accession>A0A1W2D9U6</accession>